<evidence type="ECO:0000256" key="1">
    <source>
        <dbReference type="ARBA" id="ARBA00007824"/>
    </source>
</evidence>
<sequence length="147" mass="16717">MRRMAERKEIESSKFGSDEHDKFVKTLEIGDIVVAPFGPGVSPKEEIVERAVRMVIDPIYREKNGKEYNLLTYNCEHFSSWCRYGKSASKQVETAKKVGEVTLAGTALGASMLISKKKKRSATEAGIRQIDEQQKQEDERGEYKKQK</sequence>
<feature type="region of interest" description="Disordered" evidence="5">
    <location>
        <begin position="118"/>
        <end position="147"/>
    </location>
</feature>
<evidence type="ECO:0000259" key="6">
    <source>
        <dbReference type="PROSITE" id="PS51934"/>
    </source>
</evidence>
<proteinExistence type="inferred from homology"/>
<name>A0A7R9AEA9_9CRUS</name>
<protein>
    <recommendedName>
        <fullName evidence="6">LRAT domain-containing protein</fullName>
    </recommendedName>
</protein>
<organism evidence="7">
    <name type="scientific">Darwinula stevensoni</name>
    <dbReference type="NCBI Taxonomy" id="69355"/>
    <lineage>
        <taxon>Eukaryota</taxon>
        <taxon>Metazoa</taxon>
        <taxon>Ecdysozoa</taxon>
        <taxon>Arthropoda</taxon>
        <taxon>Crustacea</taxon>
        <taxon>Oligostraca</taxon>
        <taxon>Ostracoda</taxon>
        <taxon>Podocopa</taxon>
        <taxon>Podocopida</taxon>
        <taxon>Darwinulocopina</taxon>
        <taxon>Darwinuloidea</taxon>
        <taxon>Darwinulidae</taxon>
        <taxon>Darwinula</taxon>
    </lineage>
</organism>
<reference evidence="7" key="1">
    <citation type="submission" date="2020-11" db="EMBL/GenBank/DDBJ databases">
        <authorList>
            <person name="Tran Van P."/>
        </authorList>
    </citation>
    <scope>NUCLEOTIDE SEQUENCE</scope>
</reference>
<gene>
    <name evidence="7" type="ORF">DSTB1V02_LOCUS12428</name>
</gene>
<dbReference type="EMBL" id="CAJPEV010004704">
    <property type="protein sequence ID" value="CAG0902186.1"/>
    <property type="molecule type" value="Genomic_DNA"/>
</dbReference>
<dbReference type="GO" id="GO:0070292">
    <property type="term" value="P:N-acylphosphatidylethanolamine metabolic process"/>
    <property type="evidence" value="ECO:0007669"/>
    <property type="project" value="TreeGrafter"/>
</dbReference>
<accession>A0A7R9AEA9</accession>
<dbReference type="InterPro" id="IPR007053">
    <property type="entry name" value="LRAT_dom"/>
</dbReference>
<dbReference type="InterPro" id="IPR051496">
    <property type="entry name" value="H-rev107_PLA/AT"/>
</dbReference>
<keyword evidence="8" id="KW-1185">Reference proteome</keyword>
<dbReference type="GO" id="GO:0008970">
    <property type="term" value="F:phospholipase A1 activity"/>
    <property type="evidence" value="ECO:0007669"/>
    <property type="project" value="TreeGrafter"/>
</dbReference>
<dbReference type="GO" id="GO:0005737">
    <property type="term" value="C:cytoplasm"/>
    <property type="evidence" value="ECO:0007669"/>
    <property type="project" value="TreeGrafter"/>
</dbReference>
<dbReference type="GO" id="GO:0016410">
    <property type="term" value="F:N-acyltransferase activity"/>
    <property type="evidence" value="ECO:0007669"/>
    <property type="project" value="TreeGrafter"/>
</dbReference>
<evidence type="ECO:0000256" key="5">
    <source>
        <dbReference type="SAM" id="MobiDB-lite"/>
    </source>
</evidence>
<dbReference type="Pfam" id="PF04970">
    <property type="entry name" value="LRAT"/>
    <property type="match status" value="1"/>
</dbReference>
<feature type="domain" description="LRAT" evidence="6">
    <location>
        <begin position="1"/>
        <end position="91"/>
    </location>
</feature>
<dbReference type="GO" id="GO:0004623">
    <property type="term" value="F:phospholipase A2 activity"/>
    <property type="evidence" value="ECO:0007669"/>
    <property type="project" value="TreeGrafter"/>
</dbReference>
<dbReference type="Gene3D" id="3.90.1720.10">
    <property type="entry name" value="endopeptidase domain like (from Nostoc punctiforme)"/>
    <property type="match status" value="1"/>
</dbReference>
<dbReference type="PANTHER" id="PTHR13943">
    <property type="entry name" value="HRAS-LIKE SUPPRESSOR - RELATED"/>
    <property type="match status" value="1"/>
</dbReference>
<dbReference type="Proteomes" id="UP000677054">
    <property type="component" value="Unassembled WGS sequence"/>
</dbReference>
<feature type="compositionally biased region" description="Basic and acidic residues" evidence="5">
    <location>
        <begin position="129"/>
        <end position="147"/>
    </location>
</feature>
<evidence type="ECO:0000313" key="8">
    <source>
        <dbReference type="Proteomes" id="UP000677054"/>
    </source>
</evidence>
<dbReference type="PANTHER" id="PTHR13943:SF77">
    <property type="entry name" value="LRAT DOMAIN-CONTAINING PROTEIN"/>
    <property type="match status" value="1"/>
</dbReference>
<comment type="similarity">
    <text evidence="1">Belongs to the H-rev107 family.</text>
</comment>
<keyword evidence="2" id="KW-0808">Transferase</keyword>
<keyword evidence="3" id="KW-0378">Hydrolase</keyword>
<dbReference type="EMBL" id="LR904221">
    <property type="protein sequence ID" value="CAD7252672.1"/>
    <property type="molecule type" value="Genomic_DNA"/>
</dbReference>
<evidence type="ECO:0000256" key="3">
    <source>
        <dbReference type="ARBA" id="ARBA00022801"/>
    </source>
</evidence>
<evidence type="ECO:0000256" key="4">
    <source>
        <dbReference type="ARBA" id="ARBA00023098"/>
    </source>
</evidence>
<keyword evidence="4" id="KW-0443">Lipid metabolism</keyword>
<evidence type="ECO:0000313" key="7">
    <source>
        <dbReference type="EMBL" id="CAD7252672.1"/>
    </source>
</evidence>
<dbReference type="AlphaFoldDB" id="A0A7R9AEA9"/>
<evidence type="ECO:0000256" key="2">
    <source>
        <dbReference type="ARBA" id="ARBA00022679"/>
    </source>
</evidence>
<dbReference type="PROSITE" id="PS51934">
    <property type="entry name" value="LRAT"/>
    <property type="match status" value="1"/>
</dbReference>
<dbReference type="OrthoDB" id="6331371at2759"/>